<evidence type="ECO:0000313" key="4">
    <source>
        <dbReference type="Proteomes" id="UP000218272"/>
    </source>
</evidence>
<feature type="transmembrane region" description="Helical" evidence="2">
    <location>
        <begin position="160"/>
        <end position="178"/>
    </location>
</feature>
<keyword evidence="2" id="KW-1133">Transmembrane helix</keyword>
<keyword evidence="2" id="KW-0812">Transmembrane</keyword>
<dbReference type="KEGG" id="sclo:SCLO_1003330"/>
<keyword evidence="4" id="KW-1185">Reference proteome</keyword>
<name>A0A1E1EYN7_9SPHN</name>
<proteinExistence type="predicted"/>
<keyword evidence="2" id="KW-0472">Membrane</keyword>
<organism evidence="3 4">
    <name type="scientific">Sphingobium cloacae</name>
    <dbReference type="NCBI Taxonomy" id="120107"/>
    <lineage>
        <taxon>Bacteria</taxon>
        <taxon>Pseudomonadati</taxon>
        <taxon>Pseudomonadota</taxon>
        <taxon>Alphaproteobacteria</taxon>
        <taxon>Sphingomonadales</taxon>
        <taxon>Sphingomonadaceae</taxon>
        <taxon>Sphingobium</taxon>
    </lineage>
</organism>
<feature type="transmembrane region" description="Helical" evidence="2">
    <location>
        <begin position="184"/>
        <end position="203"/>
    </location>
</feature>
<evidence type="ECO:0000256" key="1">
    <source>
        <dbReference type="SAM" id="MobiDB-lite"/>
    </source>
</evidence>
<evidence type="ECO:0000256" key="2">
    <source>
        <dbReference type="SAM" id="Phobius"/>
    </source>
</evidence>
<sequence length="225" mass="25168">MLNPIDRCVRIPSADKARLRLLFLAKHARASGNPDAVDGNHALYHHEMRATLEEIGLDIRVADSYDALFERPDADFVVTLLNRGGFQNSEMMAPLLLSWRDVPHLGAARSRDDRRAGQRPLPVVRKAAPRGSERAGGYFGRAADAGRRMKTARPSFHRQWGWPTGMAVLSMFGLLSALLGEGGIWWWLSWATPAAPLLVIIYHGNQTRVSAVREQLKYVDEYPCI</sequence>
<protein>
    <submittedName>
        <fullName evidence="3">Uncharacterized protein</fullName>
    </submittedName>
</protein>
<evidence type="ECO:0000313" key="3">
    <source>
        <dbReference type="EMBL" id="BAV63373.1"/>
    </source>
</evidence>
<gene>
    <name evidence="3" type="ORF">SCLO_1003330</name>
</gene>
<dbReference type="Proteomes" id="UP000218272">
    <property type="component" value="Chromosome SCLO_1"/>
</dbReference>
<reference evidence="3 4" key="1">
    <citation type="submission" date="2016-10" db="EMBL/GenBank/DDBJ databases">
        <title>Complete Genome Sequence of the Nonylphenol-Degrading Bacterium Sphingobium cloacae JCM 10874T.</title>
        <authorList>
            <person name="Ootsuka M."/>
            <person name="Nishizawa T."/>
            <person name="Ohta H."/>
        </authorList>
    </citation>
    <scope>NUCLEOTIDE SEQUENCE [LARGE SCALE GENOMIC DNA]</scope>
    <source>
        <strain evidence="3 4">JCM 10874</strain>
    </source>
</reference>
<dbReference type="AlphaFoldDB" id="A0A1E1EYN7"/>
<accession>A0A1E1EYN7</accession>
<feature type="region of interest" description="Disordered" evidence="1">
    <location>
        <begin position="109"/>
        <end position="133"/>
    </location>
</feature>
<dbReference type="EMBL" id="AP017655">
    <property type="protein sequence ID" value="BAV63373.1"/>
    <property type="molecule type" value="Genomic_DNA"/>
</dbReference>